<dbReference type="EMBL" id="BDQV01000173">
    <property type="protein sequence ID" value="GAY57960.1"/>
    <property type="molecule type" value="Genomic_DNA"/>
</dbReference>
<comment type="caution">
    <text evidence="2">The sequence shown here is derived from an EMBL/GenBank/DDBJ whole genome shotgun (WGS) entry which is preliminary data.</text>
</comment>
<organism evidence="2 3">
    <name type="scientific">Citrus unshiu</name>
    <name type="common">Satsuma mandarin</name>
    <name type="synonym">Citrus nobilis var. unshiu</name>
    <dbReference type="NCBI Taxonomy" id="55188"/>
    <lineage>
        <taxon>Eukaryota</taxon>
        <taxon>Viridiplantae</taxon>
        <taxon>Streptophyta</taxon>
        <taxon>Embryophyta</taxon>
        <taxon>Tracheophyta</taxon>
        <taxon>Spermatophyta</taxon>
        <taxon>Magnoliopsida</taxon>
        <taxon>eudicotyledons</taxon>
        <taxon>Gunneridae</taxon>
        <taxon>Pentapetalae</taxon>
        <taxon>rosids</taxon>
        <taxon>malvids</taxon>
        <taxon>Sapindales</taxon>
        <taxon>Rutaceae</taxon>
        <taxon>Aurantioideae</taxon>
        <taxon>Citrus</taxon>
    </lineage>
</organism>
<gene>
    <name evidence="2" type="ORF">CUMW_183450</name>
</gene>
<dbReference type="Proteomes" id="UP000236630">
    <property type="component" value="Unassembled WGS sequence"/>
</dbReference>
<feature type="signal peptide" evidence="1">
    <location>
        <begin position="1"/>
        <end position="23"/>
    </location>
</feature>
<accession>A0A2H5Q003</accession>
<dbReference type="EMBL" id="BDQV01000173">
    <property type="protein sequence ID" value="GAY57959.1"/>
    <property type="molecule type" value="Genomic_DNA"/>
</dbReference>
<evidence type="ECO:0000256" key="1">
    <source>
        <dbReference type="SAM" id="SignalP"/>
    </source>
</evidence>
<protein>
    <recommendedName>
        <fullName evidence="4">Secreted protein</fullName>
    </recommendedName>
</protein>
<name>A0A2H5Q003_CITUN</name>
<dbReference type="AlphaFoldDB" id="A0A2H5Q003"/>
<evidence type="ECO:0008006" key="4">
    <source>
        <dbReference type="Google" id="ProtNLM"/>
    </source>
</evidence>
<keyword evidence="1" id="KW-0732">Signal</keyword>
<reference evidence="2 3" key="1">
    <citation type="journal article" date="2017" name="Front. Genet.">
        <title>Draft sequencing of the heterozygous diploid genome of Satsuma (Citrus unshiu Marc.) using a hybrid assembly approach.</title>
        <authorList>
            <person name="Shimizu T."/>
            <person name="Tanizawa Y."/>
            <person name="Mochizuki T."/>
            <person name="Nagasaki H."/>
            <person name="Yoshioka T."/>
            <person name="Toyoda A."/>
            <person name="Fujiyama A."/>
            <person name="Kaminuma E."/>
            <person name="Nakamura Y."/>
        </authorList>
    </citation>
    <scope>NUCLEOTIDE SEQUENCE [LARGE SCALE GENOMIC DNA]</scope>
    <source>
        <strain evidence="3">cv. Miyagawa wase</strain>
    </source>
</reference>
<evidence type="ECO:0000313" key="3">
    <source>
        <dbReference type="Proteomes" id="UP000236630"/>
    </source>
</evidence>
<sequence>MRRSWLAFVILLSSSLLDVKLLATQPVSLIFWLFQLSHNISNGVAKREIYSFFKSFFIWEQCE</sequence>
<proteinExistence type="predicted"/>
<evidence type="ECO:0000313" key="2">
    <source>
        <dbReference type="EMBL" id="GAY57959.1"/>
    </source>
</evidence>
<keyword evidence="3" id="KW-1185">Reference proteome</keyword>
<feature type="chain" id="PRO_5015080678" description="Secreted protein" evidence="1">
    <location>
        <begin position="24"/>
        <end position="63"/>
    </location>
</feature>